<dbReference type="InterPro" id="IPR020802">
    <property type="entry name" value="TesA-like"/>
</dbReference>
<name>A0ABQ2V6P1_9ACTN</name>
<proteinExistence type="inferred from homology"/>
<keyword evidence="2" id="KW-0378">Hydrolase</keyword>
<keyword evidence="6" id="KW-1185">Reference proteome</keyword>
<evidence type="ECO:0000256" key="3">
    <source>
        <dbReference type="SAM" id="MobiDB-lite"/>
    </source>
</evidence>
<dbReference type="InterPro" id="IPR012223">
    <property type="entry name" value="TEII"/>
</dbReference>
<organism evidence="5 6">
    <name type="scientific">Streptomyces albospinus</name>
    <dbReference type="NCBI Taxonomy" id="285515"/>
    <lineage>
        <taxon>Bacteria</taxon>
        <taxon>Bacillati</taxon>
        <taxon>Actinomycetota</taxon>
        <taxon>Actinomycetes</taxon>
        <taxon>Kitasatosporales</taxon>
        <taxon>Streptomycetaceae</taxon>
        <taxon>Streptomyces</taxon>
    </lineage>
</organism>
<dbReference type="Proteomes" id="UP000654471">
    <property type="component" value="Unassembled WGS sequence"/>
</dbReference>
<sequence length="287" mass="30788">MACSARTATATRPRRAAAPAPDPWLRRLRPGPAHRTAALARVVCFPHAGGGAGTFRPLATAVAARTADGRPYETLAVQYPGRNDRIREARIEDLAELAARAYRALAPLTGRPLTLLGHSMGALVAYEVARLLERAGAGPDRLIVSSAWAPSRVPGGTVHLRDDDGLVDEIRRTRGTDPRLLDNRDVLAMALPVVRSDYKAVETYRHHPGPPLTTPVTALVGDTDPLVTVDEAAAWHAHTTGGFGLRVFPGGDHFYLARHWADLAEHITRHGGQHGEQYGGQHGGGAR</sequence>
<dbReference type="SMART" id="SM00824">
    <property type="entry name" value="PKS_TE"/>
    <property type="match status" value="1"/>
</dbReference>
<dbReference type="InterPro" id="IPR001031">
    <property type="entry name" value="Thioesterase"/>
</dbReference>
<dbReference type="PANTHER" id="PTHR11487">
    <property type="entry name" value="THIOESTERASE"/>
    <property type="match status" value="1"/>
</dbReference>
<evidence type="ECO:0000259" key="4">
    <source>
        <dbReference type="SMART" id="SM00824"/>
    </source>
</evidence>
<accession>A0ABQ2V6P1</accession>
<reference evidence="6" key="1">
    <citation type="journal article" date="2019" name="Int. J. Syst. Evol. Microbiol.">
        <title>The Global Catalogue of Microorganisms (GCM) 10K type strain sequencing project: providing services to taxonomists for standard genome sequencing and annotation.</title>
        <authorList>
            <consortium name="The Broad Institute Genomics Platform"/>
            <consortium name="The Broad Institute Genome Sequencing Center for Infectious Disease"/>
            <person name="Wu L."/>
            <person name="Ma J."/>
        </authorList>
    </citation>
    <scope>NUCLEOTIDE SEQUENCE [LARGE SCALE GENOMIC DNA]</scope>
    <source>
        <strain evidence="6">JCM 3399</strain>
    </source>
</reference>
<dbReference type="Pfam" id="PF00975">
    <property type="entry name" value="Thioesterase"/>
    <property type="match status" value="1"/>
</dbReference>
<dbReference type="EMBL" id="BMRP01000011">
    <property type="protein sequence ID" value="GGU66458.1"/>
    <property type="molecule type" value="Genomic_DNA"/>
</dbReference>
<dbReference type="RefSeq" id="WP_189300927.1">
    <property type="nucleotide sequence ID" value="NZ_BMRP01000011.1"/>
</dbReference>
<comment type="similarity">
    <text evidence="1">Belongs to the thioesterase family.</text>
</comment>
<evidence type="ECO:0000313" key="5">
    <source>
        <dbReference type="EMBL" id="GGU66458.1"/>
    </source>
</evidence>
<dbReference type="InterPro" id="IPR029058">
    <property type="entry name" value="AB_hydrolase_fold"/>
</dbReference>
<evidence type="ECO:0000313" key="6">
    <source>
        <dbReference type="Proteomes" id="UP000654471"/>
    </source>
</evidence>
<feature type="domain" description="Thioesterase TesA-like" evidence="4">
    <location>
        <begin position="43"/>
        <end position="271"/>
    </location>
</feature>
<evidence type="ECO:0000256" key="2">
    <source>
        <dbReference type="ARBA" id="ARBA00022801"/>
    </source>
</evidence>
<evidence type="ECO:0000256" key="1">
    <source>
        <dbReference type="ARBA" id="ARBA00007169"/>
    </source>
</evidence>
<feature type="compositionally biased region" description="Low complexity" evidence="3">
    <location>
        <begin position="1"/>
        <end position="19"/>
    </location>
</feature>
<dbReference type="SUPFAM" id="SSF53474">
    <property type="entry name" value="alpha/beta-Hydrolases"/>
    <property type="match status" value="1"/>
</dbReference>
<dbReference type="PANTHER" id="PTHR11487:SF0">
    <property type="entry name" value="S-ACYL FATTY ACID SYNTHASE THIOESTERASE, MEDIUM CHAIN"/>
    <property type="match status" value="1"/>
</dbReference>
<protein>
    <submittedName>
        <fullName evidence="5">Thioesterase</fullName>
    </submittedName>
</protein>
<comment type="caution">
    <text evidence="5">The sequence shown here is derived from an EMBL/GenBank/DDBJ whole genome shotgun (WGS) entry which is preliminary data.</text>
</comment>
<dbReference type="Gene3D" id="3.40.50.1820">
    <property type="entry name" value="alpha/beta hydrolase"/>
    <property type="match status" value="1"/>
</dbReference>
<feature type="region of interest" description="Disordered" evidence="3">
    <location>
        <begin position="1"/>
        <end position="29"/>
    </location>
</feature>
<gene>
    <name evidence="5" type="ORF">GCM10010211_34530</name>
</gene>